<evidence type="ECO:0000259" key="1">
    <source>
        <dbReference type="Pfam" id="PF03061"/>
    </source>
</evidence>
<dbReference type="AlphaFoldDB" id="A0AAJ1MHZ0"/>
<accession>A0AAJ1MHZ0</accession>
<dbReference type="InterPro" id="IPR052061">
    <property type="entry name" value="PTE-AB_protein"/>
</dbReference>
<dbReference type="GO" id="GO:0016790">
    <property type="term" value="F:thiolester hydrolase activity"/>
    <property type="evidence" value="ECO:0007669"/>
    <property type="project" value="UniProtKB-ARBA"/>
</dbReference>
<dbReference type="Pfam" id="PF03061">
    <property type="entry name" value="4HBT"/>
    <property type="match status" value="1"/>
</dbReference>
<dbReference type="PANTHER" id="PTHR47260">
    <property type="entry name" value="UPF0644 PROTEIN PB2B4.06"/>
    <property type="match status" value="1"/>
</dbReference>
<dbReference type="InterPro" id="IPR029069">
    <property type="entry name" value="HotDog_dom_sf"/>
</dbReference>
<name>A0AAJ1MHZ0_9SPIO</name>
<dbReference type="InterPro" id="IPR006683">
    <property type="entry name" value="Thioestr_dom"/>
</dbReference>
<dbReference type="Proteomes" id="UP001221217">
    <property type="component" value="Unassembled WGS sequence"/>
</dbReference>
<evidence type="ECO:0000313" key="2">
    <source>
        <dbReference type="EMBL" id="MDC7225783.1"/>
    </source>
</evidence>
<evidence type="ECO:0000313" key="3">
    <source>
        <dbReference type="Proteomes" id="UP001221217"/>
    </source>
</evidence>
<comment type="caution">
    <text evidence="2">The sequence shown here is derived from an EMBL/GenBank/DDBJ whole genome shotgun (WGS) entry which is preliminary data.</text>
</comment>
<dbReference type="PANTHER" id="PTHR47260:SF1">
    <property type="entry name" value="UPF0644 PROTEIN PB2B4.06"/>
    <property type="match status" value="1"/>
</dbReference>
<organism evidence="2 3">
    <name type="scientific">Candidatus Thalassospirochaeta sargassi</name>
    <dbReference type="NCBI Taxonomy" id="3119039"/>
    <lineage>
        <taxon>Bacteria</taxon>
        <taxon>Pseudomonadati</taxon>
        <taxon>Spirochaetota</taxon>
        <taxon>Spirochaetia</taxon>
        <taxon>Spirochaetales</taxon>
        <taxon>Spirochaetaceae</taxon>
        <taxon>Candidatus Thalassospirochaeta</taxon>
    </lineage>
</organism>
<dbReference type="EMBL" id="JAQQAL010000009">
    <property type="protein sequence ID" value="MDC7225783.1"/>
    <property type="molecule type" value="Genomic_DNA"/>
</dbReference>
<sequence length="161" mass="18137">MTKLNNPFTGVKDYNCFGCAPDNEHGLRMEFFEDGDDVVSLWDAPDYFQGYNYILHGGVRASLIDELAAWVVFIKLKTAGYTTRLDVNYSGPVYTNRGRVELRGRLKEMKKNIAVVEVEILDEKGKIVTTGTAEYFTIPERIAAKKMMYPGIDAFYPASGN</sequence>
<gene>
    <name evidence="2" type="ORF">PQJ61_03345</name>
</gene>
<protein>
    <submittedName>
        <fullName evidence="2">PaaI family thioesterase</fullName>
    </submittedName>
</protein>
<dbReference type="SUPFAM" id="SSF54637">
    <property type="entry name" value="Thioesterase/thiol ester dehydrase-isomerase"/>
    <property type="match status" value="1"/>
</dbReference>
<reference evidence="2 3" key="1">
    <citation type="submission" date="2022-12" db="EMBL/GenBank/DDBJ databases">
        <title>Metagenome assembled genome from gulf of manar.</title>
        <authorList>
            <person name="Kohli P."/>
            <person name="Pk S."/>
            <person name="Venkata Ramana C."/>
            <person name="Sasikala C."/>
        </authorList>
    </citation>
    <scope>NUCLEOTIDE SEQUENCE [LARGE SCALE GENOMIC DNA]</scope>
    <source>
        <strain evidence="2">JB008</strain>
    </source>
</reference>
<dbReference type="Gene3D" id="3.10.129.10">
    <property type="entry name" value="Hotdog Thioesterase"/>
    <property type="match status" value="1"/>
</dbReference>
<dbReference type="CDD" id="cd03443">
    <property type="entry name" value="PaaI_thioesterase"/>
    <property type="match status" value="1"/>
</dbReference>
<proteinExistence type="predicted"/>
<feature type="domain" description="Thioesterase" evidence="1">
    <location>
        <begin position="54"/>
        <end position="127"/>
    </location>
</feature>